<dbReference type="EMBL" id="CP001804">
    <property type="protein sequence ID" value="ACY13833.1"/>
    <property type="molecule type" value="Genomic_DNA"/>
</dbReference>
<dbReference type="HOGENOM" id="CLU_1967485_0_0_7"/>
<sequence>MNYPQISFQVRITSADTLPQMAARVGKALGCEFAPHFDQMYDSGEAYGSSVLGLQIVISHDPMEPEGQARTYVLIGSLRGDIEAQWDIEVQRISISEYILGVLKLCEHESWYIADTAELKAEAGLSS</sequence>
<accession>D0LTD8</accession>
<evidence type="ECO:0000313" key="2">
    <source>
        <dbReference type="Proteomes" id="UP000001880"/>
    </source>
</evidence>
<dbReference type="Proteomes" id="UP000001880">
    <property type="component" value="Chromosome"/>
</dbReference>
<dbReference type="OrthoDB" id="3686943at2"/>
<protein>
    <submittedName>
        <fullName evidence="1">Uncharacterized protein</fullName>
    </submittedName>
</protein>
<name>D0LTD8_HALO1</name>
<keyword evidence="2" id="KW-1185">Reference proteome</keyword>
<reference evidence="1 2" key="1">
    <citation type="journal article" date="2010" name="Stand. Genomic Sci.">
        <title>Complete genome sequence of Haliangium ochraceum type strain (SMP-2).</title>
        <authorList>
            <consortium name="US DOE Joint Genome Institute (JGI-PGF)"/>
            <person name="Ivanova N."/>
            <person name="Daum C."/>
            <person name="Lang E."/>
            <person name="Abt B."/>
            <person name="Kopitz M."/>
            <person name="Saunders E."/>
            <person name="Lapidus A."/>
            <person name="Lucas S."/>
            <person name="Glavina Del Rio T."/>
            <person name="Nolan M."/>
            <person name="Tice H."/>
            <person name="Copeland A."/>
            <person name="Cheng J.F."/>
            <person name="Chen F."/>
            <person name="Bruce D."/>
            <person name="Goodwin L."/>
            <person name="Pitluck S."/>
            <person name="Mavromatis K."/>
            <person name="Pati A."/>
            <person name="Mikhailova N."/>
            <person name="Chen A."/>
            <person name="Palaniappan K."/>
            <person name="Land M."/>
            <person name="Hauser L."/>
            <person name="Chang Y.J."/>
            <person name="Jeffries C.D."/>
            <person name="Detter J.C."/>
            <person name="Brettin T."/>
            <person name="Rohde M."/>
            <person name="Goker M."/>
            <person name="Bristow J."/>
            <person name="Markowitz V."/>
            <person name="Eisen J.A."/>
            <person name="Hugenholtz P."/>
            <person name="Kyrpides N.C."/>
            <person name="Klenk H.P."/>
        </authorList>
    </citation>
    <scope>NUCLEOTIDE SEQUENCE [LARGE SCALE GENOMIC DNA]</scope>
    <source>
        <strain evidence="2">DSM 14365 / CIP 107738 / JCM 11303 / AJ 13395 / SMP-2</strain>
    </source>
</reference>
<dbReference type="RefSeq" id="WP_012826442.1">
    <property type="nucleotide sequence ID" value="NC_013440.1"/>
</dbReference>
<proteinExistence type="predicted"/>
<dbReference type="AlphaFoldDB" id="D0LTD8"/>
<dbReference type="KEGG" id="hoh:Hoch_1273"/>
<organism evidence="1 2">
    <name type="scientific">Haliangium ochraceum (strain DSM 14365 / JCM 11303 / SMP-2)</name>
    <dbReference type="NCBI Taxonomy" id="502025"/>
    <lineage>
        <taxon>Bacteria</taxon>
        <taxon>Pseudomonadati</taxon>
        <taxon>Myxococcota</taxon>
        <taxon>Polyangia</taxon>
        <taxon>Haliangiales</taxon>
        <taxon>Kofleriaceae</taxon>
        <taxon>Haliangium</taxon>
    </lineage>
</organism>
<evidence type="ECO:0000313" key="1">
    <source>
        <dbReference type="EMBL" id="ACY13833.1"/>
    </source>
</evidence>
<gene>
    <name evidence="1" type="ordered locus">Hoch_1273</name>
</gene>